<accession>A0A937ECX6</accession>
<keyword evidence="2" id="KW-0808">Transferase</keyword>
<evidence type="ECO:0000313" key="3">
    <source>
        <dbReference type="Proteomes" id="UP000661858"/>
    </source>
</evidence>
<keyword evidence="2" id="KW-0012">Acyltransferase</keyword>
<protein>
    <submittedName>
        <fullName evidence="2">Acyltransferase papA2</fullName>
    </submittedName>
</protein>
<sequence>MRISDIQRCEVRPGRLVEWTFSPATVAAAAALRPDPRPPAYIQESHIRTARSVREDGLFVPTWLGAAFDLPGRVDLDALERALRGWTLRHETLRSGFRWTGDDMHRFTLGETDVSLRREVVGDFTDPGALVRYLQDRFDVAADALGWPNLIYAAVVRDDSTSVYMAFDHTNVDAYSLQRIPDEVHELYAADVTGRRVTGHPAGSYVDFCEQERTDADGIDDTHAIVARWREFIGRCEGRLPEFPVDLGLSPGGVLPAQKLMCEPLLDADAAASFEAYCRPWGGSMVGVLAATSLIVHELGGQPYYRTVVPLHTRVKSAWSDSVGWYVGGAPIEVPAARDFEEALTTVRAELRANRSLARIPLARVLRLLGEDFRPTSPDLYSIVSYVDARAVPGAARWTEKKAYGLIRVSYGDQVCAWVNRLHEGLWFACRYPDTDVAHKNVRRYAEGLRDLIASAPARARSRVAEPTFT</sequence>
<name>A0A937ECX6_9ACTN</name>
<dbReference type="Gene3D" id="3.30.559.10">
    <property type="entry name" value="Chloramphenicol acetyltransferase-like domain"/>
    <property type="match status" value="1"/>
</dbReference>
<dbReference type="AlphaFoldDB" id="A0A937ECX6"/>
<feature type="domain" description="Condensation" evidence="1">
    <location>
        <begin position="66"/>
        <end position="369"/>
    </location>
</feature>
<dbReference type="Gene3D" id="3.30.559.30">
    <property type="entry name" value="Nonribosomal peptide synthetase, condensation domain"/>
    <property type="match status" value="1"/>
</dbReference>
<proteinExistence type="predicted"/>
<dbReference type="SUPFAM" id="SSF52777">
    <property type="entry name" value="CoA-dependent acyltransferases"/>
    <property type="match status" value="2"/>
</dbReference>
<reference evidence="2" key="1">
    <citation type="submission" date="2021-01" db="EMBL/GenBank/DDBJ databases">
        <title>WGS of actinomycetes isolated from Thailand.</title>
        <authorList>
            <person name="Thawai C."/>
        </authorList>
    </citation>
    <scope>NUCLEOTIDE SEQUENCE</scope>
    <source>
        <strain evidence="2">RCU-197</strain>
    </source>
</reference>
<dbReference type="InterPro" id="IPR023213">
    <property type="entry name" value="CAT-like_dom_sf"/>
</dbReference>
<dbReference type="Proteomes" id="UP000661858">
    <property type="component" value="Unassembled WGS sequence"/>
</dbReference>
<evidence type="ECO:0000259" key="1">
    <source>
        <dbReference type="Pfam" id="PF00668"/>
    </source>
</evidence>
<evidence type="ECO:0000313" key="2">
    <source>
        <dbReference type="EMBL" id="MBL1080572.1"/>
    </source>
</evidence>
<dbReference type="EMBL" id="JAERRK010000001">
    <property type="protein sequence ID" value="MBL1080572.1"/>
    <property type="molecule type" value="Genomic_DNA"/>
</dbReference>
<organism evidence="2 3">
    <name type="scientific">Streptomyces actinomycinicus</name>
    <dbReference type="NCBI Taxonomy" id="1695166"/>
    <lineage>
        <taxon>Bacteria</taxon>
        <taxon>Bacillati</taxon>
        <taxon>Actinomycetota</taxon>
        <taxon>Actinomycetes</taxon>
        <taxon>Kitasatosporales</taxon>
        <taxon>Streptomycetaceae</taxon>
        <taxon>Streptomyces</taxon>
    </lineage>
</organism>
<dbReference type="GO" id="GO:0016746">
    <property type="term" value="F:acyltransferase activity"/>
    <property type="evidence" value="ECO:0007669"/>
    <property type="project" value="UniProtKB-KW"/>
</dbReference>
<keyword evidence="3" id="KW-1185">Reference proteome</keyword>
<dbReference type="InterPro" id="IPR001242">
    <property type="entry name" value="Condensation_dom"/>
</dbReference>
<comment type="caution">
    <text evidence="2">The sequence shown here is derived from an EMBL/GenBank/DDBJ whole genome shotgun (WGS) entry which is preliminary data.</text>
</comment>
<gene>
    <name evidence="2" type="ORF">JK359_01040</name>
</gene>
<dbReference type="RefSeq" id="WP_201830616.1">
    <property type="nucleotide sequence ID" value="NZ_JAERRK010000001.1"/>
</dbReference>
<dbReference type="GO" id="GO:0008610">
    <property type="term" value="P:lipid biosynthetic process"/>
    <property type="evidence" value="ECO:0007669"/>
    <property type="project" value="UniProtKB-ARBA"/>
</dbReference>
<dbReference type="Pfam" id="PF00668">
    <property type="entry name" value="Condensation"/>
    <property type="match status" value="1"/>
</dbReference>